<name>Q6SHP7_9BACT</name>
<evidence type="ECO:0000313" key="2">
    <source>
        <dbReference type="EMBL" id="AAR37574.1"/>
    </source>
</evidence>
<sequence>MKLINYYLILLIKFYKYFISSYFPFSCRYQPTCSEYFIDCLKLNGTLKGFLLGIKRILRCHPIKVLGGRSGFDPAPNLKKGKK</sequence>
<evidence type="ECO:0000256" key="1">
    <source>
        <dbReference type="HAMAP-Rule" id="MF_00386"/>
    </source>
</evidence>
<dbReference type="PANTHER" id="PTHR33383:SF1">
    <property type="entry name" value="MEMBRANE PROTEIN INSERTION EFFICIENCY FACTOR-RELATED"/>
    <property type="match status" value="1"/>
</dbReference>
<gene>
    <name evidence="2" type="ORF">MBMO_EBAC750-11E01.17</name>
</gene>
<proteinExistence type="inferred from homology"/>
<comment type="function">
    <text evidence="1">Could be involved in insertion of integral membrane proteins into the membrane.</text>
</comment>
<reference evidence="2" key="2">
    <citation type="submission" date="2003-12" db="EMBL/GenBank/DDBJ databases">
        <title>Monterey Bay Coastal Ocean Microbial Observatory environmental clone sequencing.</title>
        <authorList>
            <person name="DeLong E.F."/>
        </authorList>
    </citation>
    <scope>NUCLEOTIDE SEQUENCE</scope>
</reference>
<organism evidence="2">
    <name type="scientific">uncultured marine bacterium 313</name>
    <dbReference type="NCBI Taxonomy" id="257386"/>
    <lineage>
        <taxon>Bacteria</taxon>
        <taxon>environmental samples</taxon>
    </lineage>
</organism>
<protein>
    <recommendedName>
        <fullName evidence="1">Putative membrane protein insertion efficiency factor</fullName>
    </recommendedName>
</protein>
<comment type="similarity">
    <text evidence="1">Belongs to the UPF0161 family.</text>
</comment>
<keyword evidence="1" id="KW-0472">Membrane</keyword>
<dbReference type="InterPro" id="IPR002696">
    <property type="entry name" value="Membr_insert_effic_factor_YidD"/>
</dbReference>
<keyword evidence="1" id="KW-1003">Cell membrane</keyword>
<dbReference type="NCBIfam" id="TIGR00278">
    <property type="entry name" value="membrane protein insertion efficiency factor YidD"/>
    <property type="match status" value="1"/>
</dbReference>
<dbReference type="Pfam" id="PF01809">
    <property type="entry name" value="YidD"/>
    <property type="match status" value="1"/>
</dbReference>
<dbReference type="HAMAP" id="MF_00386">
    <property type="entry name" value="UPF0161_YidD"/>
    <property type="match status" value="1"/>
</dbReference>
<dbReference type="EMBL" id="AY458633">
    <property type="protein sequence ID" value="AAR37574.1"/>
    <property type="molecule type" value="Genomic_DNA"/>
</dbReference>
<dbReference type="SMART" id="SM01234">
    <property type="entry name" value="Haemolytic"/>
    <property type="match status" value="1"/>
</dbReference>
<comment type="subcellular location">
    <subcellularLocation>
        <location evidence="1">Cell membrane</location>
        <topology evidence="1">Peripheral membrane protein</topology>
        <orientation evidence="1">Cytoplasmic side</orientation>
    </subcellularLocation>
</comment>
<reference evidence="2" key="1">
    <citation type="submission" date="2003-11" db="EMBL/GenBank/DDBJ databases">
        <authorList>
            <person name="Heidelberg J.F."/>
            <person name="Eisen J.A."/>
            <person name="Nelson W.C."/>
            <person name="DeLong E.F."/>
        </authorList>
    </citation>
    <scope>NUCLEOTIDE SEQUENCE</scope>
</reference>
<dbReference type="GO" id="GO:0005886">
    <property type="term" value="C:plasma membrane"/>
    <property type="evidence" value="ECO:0007669"/>
    <property type="project" value="UniProtKB-SubCell"/>
</dbReference>
<dbReference type="PANTHER" id="PTHR33383">
    <property type="entry name" value="MEMBRANE PROTEIN INSERTION EFFICIENCY FACTOR-RELATED"/>
    <property type="match status" value="1"/>
</dbReference>
<accession>Q6SHP7</accession>
<dbReference type="AlphaFoldDB" id="Q6SHP7"/>